<dbReference type="Proteomes" id="UP000226357">
    <property type="component" value="Unassembled WGS sequence"/>
</dbReference>
<evidence type="ECO:0000313" key="2">
    <source>
        <dbReference type="Proteomes" id="UP000226357"/>
    </source>
</evidence>
<sequence length="74" mass="8745">MLPFLFIDSVKTLLLNKIRLWKKRRRAIVFFFIAKKEMRTMEELSNLKQGIGSVAKLEKSINRLINKQQYLCSG</sequence>
<evidence type="ECO:0000313" key="1">
    <source>
        <dbReference type="EMBL" id="PFS02558.1"/>
    </source>
</evidence>
<name>A0AA44TF21_BACCE</name>
<accession>A0AA44TF21</accession>
<dbReference type="RefSeq" id="WP_098523501.1">
    <property type="nucleotide sequence ID" value="NZ_NUYJ01000094.1"/>
</dbReference>
<protein>
    <submittedName>
        <fullName evidence="1">Uncharacterized protein</fullName>
    </submittedName>
</protein>
<organism evidence="1 2">
    <name type="scientific">Bacillus cereus</name>
    <dbReference type="NCBI Taxonomy" id="1396"/>
    <lineage>
        <taxon>Bacteria</taxon>
        <taxon>Bacillati</taxon>
        <taxon>Bacillota</taxon>
        <taxon>Bacilli</taxon>
        <taxon>Bacillales</taxon>
        <taxon>Bacillaceae</taxon>
        <taxon>Bacillus</taxon>
        <taxon>Bacillus cereus group</taxon>
    </lineage>
</organism>
<proteinExistence type="predicted"/>
<gene>
    <name evidence="1" type="ORF">COK38_09220</name>
</gene>
<reference evidence="1 2" key="1">
    <citation type="submission" date="2017-09" db="EMBL/GenBank/DDBJ databases">
        <title>Large-scale bioinformatics analysis of Bacillus genomes uncovers conserved roles of natural products in bacterial physiology.</title>
        <authorList>
            <consortium name="Agbiome Team Llc"/>
            <person name="Bleich R.M."/>
            <person name="Grubbs K.J."/>
            <person name="Santa Maria K.C."/>
            <person name="Allen S.E."/>
            <person name="Farag S."/>
            <person name="Shank E.A."/>
            <person name="Bowers A."/>
        </authorList>
    </citation>
    <scope>NUCLEOTIDE SEQUENCE [LARGE SCALE GENOMIC DNA]</scope>
    <source>
        <strain evidence="1 2">AFS067272</strain>
    </source>
</reference>
<dbReference type="EMBL" id="NVBO01000066">
    <property type="protein sequence ID" value="PFS02558.1"/>
    <property type="molecule type" value="Genomic_DNA"/>
</dbReference>
<dbReference type="AlphaFoldDB" id="A0AA44TF21"/>
<comment type="caution">
    <text evidence="1">The sequence shown here is derived from an EMBL/GenBank/DDBJ whole genome shotgun (WGS) entry which is preliminary data.</text>
</comment>